<dbReference type="GO" id="GO:0046872">
    <property type="term" value="F:metal ion binding"/>
    <property type="evidence" value="ECO:0007669"/>
    <property type="project" value="InterPro"/>
</dbReference>
<dbReference type="Proteomes" id="UP000002051">
    <property type="component" value="Chromosome 2"/>
</dbReference>
<feature type="chain" id="PRO_5014572379" evidence="1">
    <location>
        <begin position="23"/>
        <end position="116"/>
    </location>
</feature>
<accession>G7IQF6</accession>
<accession>A0A0C3V2T7</accession>
<dbReference type="EnsemblPlants" id="AES65677">
    <property type="protein sequence ID" value="AES65677"/>
    <property type="gene ID" value="MTR_2g045290"/>
</dbReference>
<keyword evidence="5" id="KW-1185">Reference proteome</keyword>
<sequence length="116" mass="12925">MAQILFYVYALIILFSPSLVVPLKVIIPSSTCDSDYDCLRYEEALNVITCCNNGLCVMFWRDMVRSRFDGEVEAAIGVGESRDGTLGGGVEILTHIWEILMKSTTRVKALVKSTKK</sequence>
<reference evidence="3 5" key="2">
    <citation type="journal article" date="2014" name="BMC Genomics">
        <title>An improved genome release (version Mt4.0) for the model legume Medicago truncatula.</title>
        <authorList>
            <person name="Tang H."/>
            <person name="Krishnakumar V."/>
            <person name="Bidwell S."/>
            <person name="Rosen B."/>
            <person name="Chan A."/>
            <person name="Zhou S."/>
            <person name="Gentzbittel L."/>
            <person name="Childs K.L."/>
            <person name="Yandell M."/>
            <person name="Gundlach H."/>
            <person name="Mayer K.F."/>
            <person name="Schwartz D.C."/>
            <person name="Town C.D."/>
        </authorList>
    </citation>
    <scope>GENOME REANNOTATION</scope>
    <source>
        <strain evidence="4 5">cv. Jemalong A17</strain>
    </source>
</reference>
<dbReference type="AlphaFoldDB" id="G7IQF6"/>
<feature type="domain" description="Late nodulin" evidence="2">
    <location>
        <begin position="1"/>
        <end position="56"/>
    </location>
</feature>
<dbReference type="Pfam" id="PF07127">
    <property type="entry name" value="Nodulin_late"/>
    <property type="match status" value="1"/>
</dbReference>
<gene>
    <name evidence="3" type="ordered locus">MTR_2g045290</name>
</gene>
<dbReference type="EMBL" id="CM001218">
    <property type="protein sequence ID" value="AES65677.2"/>
    <property type="molecule type" value="Genomic_DNA"/>
</dbReference>
<evidence type="ECO:0000259" key="2">
    <source>
        <dbReference type="Pfam" id="PF07127"/>
    </source>
</evidence>
<reference evidence="4" key="3">
    <citation type="submission" date="2015-04" db="UniProtKB">
        <authorList>
            <consortium name="EnsemblPlants"/>
        </authorList>
    </citation>
    <scope>IDENTIFICATION</scope>
    <source>
        <strain evidence="4">cv. Jemalong A17</strain>
    </source>
</reference>
<proteinExistence type="predicted"/>
<organism evidence="3 5">
    <name type="scientific">Medicago truncatula</name>
    <name type="common">Barrel medic</name>
    <name type="synonym">Medicago tribuloides</name>
    <dbReference type="NCBI Taxonomy" id="3880"/>
    <lineage>
        <taxon>Eukaryota</taxon>
        <taxon>Viridiplantae</taxon>
        <taxon>Streptophyta</taxon>
        <taxon>Embryophyta</taxon>
        <taxon>Tracheophyta</taxon>
        <taxon>Spermatophyta</taxon>
        <taxon>Magnoliopsida</taxon>
        <taxon>eudicotyledons</taxon>
        <taxon>Gunneridae</taxon>
        <taxon>Pentapetalae</taxon>
        <taxon>rosids</taxon>
        <taxon>fabids</taxon>
        <taxon>Fabales</taxon>
        <taxon>Fabaceae</taxon>
        <taxon>Papilionoideae</taxon>
        <taxon>50 kb inversion clade</taxon>
        <taxon>NPAAA clade</taxon>
        <taxon>Hologalegina</taxon>
        <taxon>IRL clade</taxon>
        <taxon>Trifolieae</taxon>
        <taxon>Medicago</taxon>
    </lineage>
</organism>
<dbReference type="InterPro" id="IPR009810">
    <property type="entry name" value="Nodulin_late_dom"/>
</dbReference>
<dbReference type="HOGENOM" id="CLU_2100473_0_0_1"/>
<keyword evidence="1" id="KW-0732">Signal</keyword>
<name>G7IQF6_MEDTR</name>
<evidence type="ECO:0000256" key="1">
    <source>
        <dbReference type="SAM" id="SignalP"/>
    </source>
</evidence>
<evidence type="ECO:0000313" key="4">
    <source>
        <dbReference type="EnsemblPlants" id="AES65677"/>
    </source>
</evidence>
<protein>
    <submittedName>
        <fullName evidence="3">Nodule Cysteine-Rich (NCR) secreted peptide</fullName>
    </submittedName>
</protein>
<dbReference type="PaxDb" id="3880-AES65677"/>
<evidence type="ECO:0000313" key="3">
    <source>
        <dbReference type="EMBL" id="AES65677.2"/>
    </source>
</evidence>
<feature type="signal peptide" evidence="1">
    <location>
        <begin position="1"/>
        <end position="22"/>
    </location>
</feature>
<reference evidence="3 5" key="1">
    <citation type="journal article" date="2011" name="Nature">
        <title>The Medicago genome provides insight into the evolution of rhizobial symbioses.</title>
        <authorList>
            <person name="Young N.D."/>
            <person name="Debelle F."/>
            <person name="Oldroyd G.E."/>
            <person name="Geurts R."/>
            <person name="Cannon S.B."/>
            <person name="Udvardi M.K."/>
            <person name="Benedito V.A."/>
            <person name="Mayer K.F."/>
            <person name="Gouzy J."/>
            <person name="Schoof H."/>
            <person name="Van de Peer Y."/>
            <person name="Proost S."/>
            <person name="Cook D.R."/>
            <person name="Meyers B.C."/>
            <person name="Spannagl M."/>
            <person name="Cheung F."/>
            <person name="De Mita S."/>
            <person name="Krishnakumar V."/>
            <person name="Gundlach H."/>
            <person name="Zhou S."/>
            <person name="Mudge J."/>
            <person name="Bharti A.K."/>
            <person name="Murray J.D."/>
            <person name="Naoumkina M.A."/>
            <person name="Rosen B."/>
            <person name="Silverstein K.A."/>
            <person name="Tang H."/>
            <person name="Rombauts S."/>
            <person name="Zhao P.X."/>
            <person name="Zhou P."/>
            <person name="Barbe V."/>
            <person name="Bardou P."/>
            <person name="Bechner M."/>
            <person name="Bellec A."/>
            <person name="Berger A."/>
            <person name="Berges H."/>
            <person name="Bidwell S."/>
            <person name="Bisseling T."/>
            <person name="Choisne N."/>
            <person name="Couloux A."/>
            <person name="Denny R."/>
            <person name="Deshpande S."/>
            <person name="Dai X."/>
            <person name="Doyle J.J."/>
            <person name="Dudez A.M."/>
            <person name="Farmer A.D."/>
            <person name="Fouteau S."/>
            <person name="Franken C."/>
            <person name="Gibelin C."/>
            <person name="Gish J."/>
            <person name="Goldstein S."/>
            <person name="Gonzalez A.J."/>
            <person name="Green P.J."/>
            <person name="Hallab A."/>
            <person name="Hartog M."/>
            <person name="Hua A."/>
            <person name="Humphray S.J."/>
            <person name="Jeong D.H."/>
            <person name="Jing Y."/>
            <person name="Jocker A."/>
            <person name="Kenton S.M."/>
            <person name="Kim D.J."/>
            <person name="Klee K."/>
            <person name="Lai H."/>
            <person name="Lang C."/>
            <person name="Lin S."/>
            <person name="Macmil S.L."/>
            <person name="Magdelenat G."/>
            <person name="Matthews L."/>
            <person name="McCorrison J."/>
            <person name="Monaghan E.L."/>
            <person name="Mun J.H."/>
            <person name="Najar F.Z."/>
            <person name="Nicholson C."/>
            <person name="Noirot C."/>
            <person name="O'Bleness M."/>
            <person name="Paule C.R."/>
            <person name="Poulain J."/>
            <person name="Prion F."/>
            <person name="Qin B."/>
            <person name="Qu C."/>
            <person name="Retzel E.F."/>
            <person name="Riddle C."/>
            <person name="Sallet E."/>
            <person name="Samain S."/>
            <person name="Samson N."/>
            <person name="Sanders I."/>
            <person name="Saurat O."/>
            <person name="Scarpelli C."/>
            <person name="Schiex T."/>
            <person name="Segurens B."/>
            <person name="Severin A.J."/>
            <person name="Sherrier D.J."/>
            <person name="Shi R."/>
            <person name="Sims S."/>
            <person name="Singer S.R."/>
            <person name="Sinharoy S."/>
            <person name="Sterck L."/>
            <person name="Viollet A."/>
            <person name="Wang B.B."/>
            <person name="Wang K."/>
            <person name="Wang M."/>
            <person name="Wang X."/>
            <person name="Warfsmann J."/>
            <person name="Weissenbach J."/>
            <person name="White D.D."/>
            <person name="White J.D."/>
            <person name="Wiley G.B."/>
            <person name="Wincker P."/>
            <person name="Xing Y."/>
            <person name="Yang L."/>
            <person name="Yao Z."/>
            <person name="Ying F."/>
            <person name="Zhai J."/>
            <person name="Zhou L."/>
            <person name="Zuber A."/>
            <person name="Denarie J."/>
            <person name="Dixon R.A."/>
            <person name="May G.D."/>
            <person name="Schwartz D.C."/>
            <person name="Rogers J."/>
            <person name="Quetier F."/>
            <person name="Town C.D."/>
            <person name="Roe B.A."/>
        </authorList>
    </citation>
    <scope>NUCLEOTIDE SEQUENCE [LARGE SCALE GENOMIC DNA]</scope>
    <source>
        <strain evidence="3">A17</strain>
        <strain evidence="4 5">cv. Jemalong A17</strain>
    </source>
</reference>
<evidence type="ECO:0000313" key="5">
    <source>
        <dbReference type="Proteomes" id="UP000002051"/>
    </source>
</evidence>